<feature type="transmembrane region" description="Helical" evidence="4">
    <location>
        <begin position="70"/>
        <end position="93"/>
    </location>
</feature>
<evidence type="ECO:0000256" key="1">
    <source>
        <dbReference type="ARBA" id="ARBA00022692"/>
    </source>
</evidence>
<evidence type="ECO:0008006" key="7">
    <source>
        <dbReference type="Google" id="ProtNLM"/>
    </source>
</evidence>
<keyword evidence="3 4" id="KW-0472">Membrane</keyword>
<keyword evidence="2 4" id="KW-1133">Transmembrane helix</keyword>
<comment type="caution">
    <text evidence="5">The sequence shown here is derived from an EMBL/GenBank/DDBJ whole genome shotgun (WGS) entry which is preliminary data.</text>
</comment>
<feature type="transmembrane region" description="Helical" evidence="4">
    <location>
        <begin position="29"/>
        <end position="50"/>
    </location>
</feature>
<feature type="transmembrane region" description="Helical" evidence="4">
    <location>
        <begin position="349"/>
        <end position="372"/>
    </location>
</feature>
<feature type="transmembrane region" description="Helical" evidence="4">
    <location>
        <begin position="250"/>
        <end position="276"/>
    </location>
</feature>
<organism evidence="5 6">
    <name type="scientific">Araneus ventricosus</name>
    <name type="common">Orbweaver spider</name>
    <name type="synonym">Epeira ventricosa</name>
    <dbReference type="NCBI Taxonomy" id="182803"/>
    <lineage>
        <taxon>Eukaryota</taxon>
        <taxon>Metazoa</taxon>
        <taxon>Ecdysozoa</taxon>
        <taxon>Arthropoda</taxon>
        <taxon>Chelicerata</taxon>
        <taxon>Arachnida</taxon>
        <taxon>Araneae</taxon>
        <taxon>Araneomorphae</taxon>
        <taxon>Entelegynae</taxon>
        <taxon>Araneoidea</taxon>
        <taxon>Araneidae</taxon>
        <taxon>Araneus</taxon>
    </lineage>
</organism>
<feature type="transmembrane region" description="Helical" evidence="4">
    <location>
        <begin position="296"/>
        <end position="316"/>
    </location>
</feature>
<feature type="transmembrane region" description="Helical" evidence="4">
    <location>
        <begin position="130"/>
        <end position="150"/>
    </location>
</feature>
<evidence type="ECO:0000313" key="6">
    <source>
        <dbReference type="Proteomes" id="UP000499080"/>
    </source>
</evidence>
<dbReference type="InterPro" id="IPR036259">
    <property type="entry name" value="MFS_trans_sf"/>
</dbReference>
<evidence type="ECO:0000313" key="5">
    <source>
        <dbReference type="EMBL" id="GBM02309.1"/>
    </source>
</evidence>
<accession>A0A4Y2CDJ1</accession>
<keyword evidence="1 4" id="KW-0812">Transmembrane</keyword>
<dbReference type="Proteomes" id="UP000499080">
    <property type="component" value="Unassembled WGS sequence"/>
</dbReference>
<evidence type="ECO:0000256" key="3">
    <source>
        <dbReference type="ARBA" id="ARBA00023136"/>
    </source>
</evidence>
<dbReference type="SUPFAM" id="SSF103473">
    <property type="entry name" value="MFS general substrate transporter"/>
    <property type="match status" value="1"/>
</dbReference>
<dbReference type="PANTHER" id="PTHR23121:SF9">
    <property type="entry name" value="SODIUM-DEPENDENT GLUCOSE TRANSPORTER 1"/>
    <property type="match status" value="1"/>
</dbReference>
<protein>
    <recommendedName>
        <fullName evidence="7">Sodium-dependent glucose transporter 1</fullName>
    </recommendedName>
</protein>
<feature type="transmembrane region" description="Helical" evidence="4">
    <location>
        <begin position="411"/>
        <end position="434"/>
    </location>
</feature>
<evidence type="ECO:0000256" key="2">
    <source>
        <dbReference type="ARBA" id="ARBA00022989"/>
    </source>
</evidence>
<feature type="transmembrane region" description="Helical" evidence="4">
    <location>
        <begin position="205"/>
        <end position="229"/>
    </location>
</feature>
<reference evidence="5 6" key="1">
    <citation type="journal article" date="2019" name="Sci. Rep.">
        <title>Orb-weaving spider Araneus ventricosus genome elucidates the spidroin gene catalogue.</title>
        <authorList>
            <person name="Kono N."/>
            <person name="Nakamura H."/>
            <person name="Ohtoshi R."/>
            <person name="Moran D.A.P."/>
            <person name="Shinohara A."/>
            <person name="Yoshida Y."/>
            <person name="Fujiwara M."/>
            <person name="Mori M."/>
            <person name="Tomita M."/>
            <person name="Arakawa K."/>
        </authorList>
    </citation>
    <scope>NUCLEOTIDE SEQUENCE [LARGE SCALE GENOMIC DNA]</scope>
</reference>
<feature type="transmembrane region" description="Helical" evidence="4">
    <location>
        <begin position="323"/>
        <end position="343"/>
    </location>
</feature>
<dbReference type="AlphaFoldDB" id="A0A4Y2CDJ1"/>
<sequence>MSRTNISQEDASSSDEEQIVSSREREGKVITCILMGITILFIGSNIVLPTSNMHLIEIITGLKLVKQMPVFFKACYIGYILGCIFGGVGFDYFELPKEKLMMLSFMLIVMTLTTGCVPFCSNAFGLGVNFFVNGICIQFCMTGILAYCFGLFGKKCNICVQFLFFLFSLGKVVTISVSSVGYSEFDHLVNYTTTDHLKSDASQKLITSHTLMACLIALAFVAWFCLYRFSPSQFMLKVPFDDSRNLSTGPGLFVFGIISSMPLVFFASLVEGSYPIMISKFANDRLSTDIDVKRDVLALFWGCFVLGRFVAVGLAYKCCTSPQFIVLNLGLLLCSGCLLALTSDEEESILWIATAFLGLSGASLLPSTYVWLHQHIYVNSKVIGVLSIISIISLISSTFGIHNSFSKNPKAPLYCILLSPTLYAIAFAIQAIVFKQIEHPTPRRRESHAEAAGSHSSTAIPRCLTPKNILRKEIHDSGQCRNVISDMGTLKSSAQKQNQRTVNLLRSLEFPAESVIQTNHTKSLIERRNSDEF</sequence>
<feature type="transmembrane region" description="Helical" evidence="4">
    <location>
        <begin position="100"/>
        <end position="124"/>
    </location>
</feature>
<proteinExistence type="predicted"/>
<gene>
    <name evidence="5" type="ORF">AVEN_138436_1</name>
</gene>
<dbReference type="PANTHER" id="PTHR23121">
    <property type="entry name" value="SODIUM-DEPENDENT GLUCOSE TRANSPORTER 1"/>
    <property type="match status" value="1"/>
</dbReference>
<keyword evidence="6" id="KW-1185">Reference proteome</keyword>
<dbReference type="EMBL" id="BGPR01000179">
    <property type="protein sequence ID" value="GBM02309.1"/>
    <property type="molecule type" value="Genomic_DNA"/>
</dbReference>
<feature type="transmembrane region" description="Helical" evidence="4">
    <location>
        <begin position="162"/>
        <end position="185"/>
    </location>
</feature>
<evidence type="ECO:0000256" key="4">
    <source>
        <dbReference type="SAM" id="Phobius"/>
    </source>
</evidence>
<dbReference type="OrthoDB" id="6437245at2759"/>
<name>A0A4Y2CDJ1_ARAVE</name>
<feature type="transmembrane region" description="Helical" evidence="4">
    <location>
        <begin position="384"/>
        <end position="405"/>
    </location>
</feature>